<dbReference type="PROSITE" id="PS50983">
    <property type="entry name" value="FE_B12_PBP"/>
    <property type="match status" value="1"/>
</dbReference>
<name>S9S914_9RHOB</name>
<dbReference type="PANTHER" id="PTHR30532:SF24">
    <property type="entry name" value="FERRIC ENTEROBACTIN-BINDING PERIPLASMIC PROTEIN FEPB"/>
    <property type="match status" value="1"/>
</dbReference>
<dbReference type="HOGENOM" id="CLU_873919_0_0_5"/>
<dbReference type="InterPro" id="IPR002491">
    <property type="entry name" value="ABC_transptr_periplasmic_BD"/>
</dbReference>
<dbReference type="GO" id="GO:1901678">
    <property type="term" value="P:iron coordination entity transport"/>
    <property type="evidence" value="ECO:0007669"/>
    <property type="project" value="UniProtKB-ARBA"/>
</dbReference>
<dbReference type="RefSeq" id="WP_021099274.1">
    <property type="nucleotide sequence ID" value="NZ_KE557325.1"/>
</dbReference>
<evidence type="ECO:0000259" key="7">
    <source>
        <dbReference type="PROSITE" id="PS50983"/>
    </source>
</evidence>
<dbReference type="Gene3D" id="3.40.50.1980">
    <property type="entry name" value="Nitrogenase molybdenum iron protein domain"/>
    <property type="match status" value="2"/>
</dbReference>
<evidence type="ECO:0000256" key="1">
    <source>
        <dbReference type="ARBA" id="ARBA00004196"/>
    </source>
</evidence>
<evidence type="ECO:0000256" key="6">
    <source>
        <dbReference type="SAM" id="SignalP"/>
    </source>
</evidence>
<dbReference type="Proteomes" id="UP000015346">
    <property type="component" value="Unassembled WGS sequence"/>
</dbReference>
<dbReference type="OrthoDB" id="63946at2"/>
<dbReference type="PANTHER" id="PTHR30532">
    <property type="entry name" value="IRON III DICITRATE-BINDING PERIPLASMIC PROTEIN"/>
    <property type="match status" value="1"/>
</dbReference>
<evidence type="ECO:0000313" key="9">
    <source>
        <dbReference type="Proteomes" id="UP000015346"/>
    </source>
</evidence>
<evidence type="ECO:0000256" key="3">
    <source>
        <dbReference type="ARBA" id="ARBA00022448"/>
    </source>
</evidence>
<comment type="similarity">
    <text evidence="2">Belongs to the bacterial solute-binding protein 8 family.</text>
</comment>
<proteinExistence type="inferred from homology"/>
<evidence type="ECO:0000256" key="2">
    <source>
        <dbReference type="ARBA" id="ARBA00008814"/>
    </source>
</evidence>
<dbReference type="Pfam" id="PF01497">
    <property type="entry name" value="Peripla_BP_2"/>
    <property type="match status" value="1"/>
</dbReference>
<feature type="domain" description="Fe/B12 periplasmic-binding" evidence="7">
    <location>
        <begin position="49"/>
        <end position="326"/>
    </location>
</feature>
<dbReference type="STRING" id="1123069.ruthe_03221"/>
<organism evidence="8 9">
    <name type="scientific">Rubellimicrobium thermophilum DSM 16684</name>
    <dbReference type="NCBI Taxonomy" id="1123069"/>
    <lineage>
        <taxon>Bacteria</taxon>
        <taxon>Pseudomonadati</taxon>
        <taxon>Pseudomonadota</taxon>
        <taxon>Alphaproteobacteria</taxon>
        <taxon>Rhodobacterales</taxon>
        <taxon>Roseobacteraceae</taxon>
        <taxon>Rubellimicrobium</taxon>
    </lineage>
</organism>
<keyword evidence="4" id="KW-0410">Iron transport</keyword>
<keyword evidence="4" id="KW-0406">Ion transport</keyword>
<comment type="subcellular location">
    <subcellularLocation>
        <location evidence="1">Cell envelope</location>
    </subcellularLocation>
</comment>
<comment type="caution">
    <text evidence="8">The sequence shown here is derived from an EMBL/GenBank/DDBJ whole genome shotgun (WGS) entry which is preliminary data.</text>
</comment>
<protein>
    <submittedName>
        <fullName evidence="8">ABC-type Fe3+-hydroxamate transport system, periplasmic component</fullName>
    </submittedName>
</protein>
<gene>
    <name evidence="8" type="ORF">ruthe_03221</name>
</gene>
<dbReference type="AlphaFoldDB" id="S9S914"/>
<feature type="signal peptide" evidence="6">
    <location>
        <begin position="1"/>
        <end position="23"/>
    </location>
</feature>
<sequence length="333" mass="35697">MRPAASALPCALSLLLAGAPAFALDCPEGQRPFTDVRGEICIPADPQRIVSLHDMTVTLPLLELGAPVVGSMGRIDAAGNRYMRSVDLVLGLDFESAGLGYIGAWEEFDYEAVAALAPDLIIGSRWDADYAERMGRIAPVVLVPDDPADAMSLARGVADAGGVLDRFEAEMARYEANLARVRAALPEAQGMTYAEVQADGGTLYVFTNFGASTKVLRDLGLVPNALTAELLAQGVADYAELTAEVLPRLEADVVLDSFTLAYGDSMQSPRERMAEVIPGWCDLLPACSEDRYVVLPRELTGISFRELDMMLVAISTNLARILHRPSAPSVPLE</sequence>
<dbReference type="GO" id="GO:0030288">
    <property type="term" value="C:outer membrane-bounded periplasmic space"/>
    <property type="evidence" value="ECO:0007669"/>
    <property type="project" value="TreeGrafter"/>
</dbReference>
<keyword evidence="4" id="KW-0408">Iron</keyword>
<evidence type="ECO:0000256" key="4">
    <source>
        <dbReference type="ARBA" id="ARBA00022496"/>
    </source>
</evidence>
<dbReference type="InterPro" id="IPR051313">
    <property type="entry name" value="Bact_iron-sidero_bind"/>
</dbReference>
<feature type="chain" id="PRO_5004569371" evidence="6">
    <location>
        <begin position="24"/>
        <end position="333"/>
    </location>
</feature>
<keyword evidence="9" id="KW-1185">Reference proteome</keyword>
<keyword evidence="5 6" id="KW-0732">Signal</keyword>
<dbReference type="SUPFAM" id="SSF53807">
    <property type="entry name" value="Helical backbone' metal receptor"/>
    <property type="match status" value="1"/>
</dbReference>
<dbReference type="EMBL" id="AOLV01000039">
    <property type="protein sequence ID" value="EPX82759.1"/>
    <property type="molecule type" value="Genomic_DNA"/>
</dbReference>
<keyword evidence="3" id="KW-0813">Transport</keyword>
<evidence type="ECO:0000313" key="8">
    <source>
        <dbReference type="EMBL" id="EPX82759.1"/>
    </source>
</evidence>
<evidence type="ECO:0000256" key="5">
    <source>
        <dbReference type="ARBA" id="ARBA00022729"/>
    </source>
</evidence>
<accession>S9S914</accession>
<reference evidence="8 9" key="1">
    <citation type="journal article" date="2013" name="Stand. Genomic Sci.">
        <title>Genome sequence of the reddish-pigmented Rubellimicrobium thermophilum type strain (DSM 16684(T)), a member of the Roseobacter clade.</title>
        <authorList>
            <person name="Fiebig A."/>
            <person name="Riedel T."/>
            <person name="Gronow S."/>
            <person name="Petersen J."/>
            <person name="Klenk H.P."/>
            <person name="Goker M."/>
        </authorList>
    </citation>
    <scope>NUCLEOTIDE SEQUENCE [LARGE SCALE GENOMIC DNA]</scope>
    <source>
        <strain evidence="8 9">DSM 16684</strain>
    </source>
</reference>